<proteinExistence type="predicted"/>
<name>A0A0A9DED9_ARUDO</name>
<feature type="region of interest" description="Disordered" evidence="1">
    <location>
        <begin position="1"/>
        <end position="35"/>
    </location>
</feature>
<reference evidence="3" key="2">
    <citation type="journal article" date="2015" name="Data Brief">
        <title>Shoot transcriptome of the giant reed, Arundo donax.</title>
        <authorList>
            <person name="Barrero R.A."/>
            <person name="Guerrero F.D."/>
            <person name="Moolhuijzen P."/>
            <person name="Goolsby J.A."/>
            <person name="Tidwell J."/>
            <person name="Bellgard S.E."/>
            <person name="Bellgard M.I."/>
        </authorList>
    </citation>
    <scope>NUCLEOTIDE SEQUENCE</scope>
    <source>
        <tissue evidence="3">Shoot tissue taken approximately 20 cm above the soil surface</tissue>
    </source>
</reference>
<dbReference type="EMBL" id="GBRH01212842">
    <property type="protein sequence ID" value="JAD85053.1"/>
    <property type="molecule type" value="Transcribed_RNA"/>
</dbReference>
<protein>
    <recommendedName>
        <fullName evidence="2">DUF3615 domain-containing protein</fullName>
    </recommendedName>
</protein>
<dbReference type="InterPro" id="IPR022059">
    <property type="entry name" value="DUF3615"/>
</dbReference>
<evidence type="ECO:0000256" key="1">
    <source>
        <dbReference type="SAM" id="MobiDB-lite"/>
    </source>
</evidence>
<evidence type="ECO:0000259" key="2">
    <source>
        <dbReference type="Pfam" id="PF12274"/>
    </source>
</evidence>
<feature type="domain" description="DUF3615" evidence="2">
    <location>
        <begin position="104"/>
        <end position="204"/>
    </location>
</feature>
<sequence length="236" mass="25671">MTGPRGKRKAEASQTGNPPAQPKPRRGAAAAAVAPPRELEVPAAWIAPPSSPVHTRETMHLDLTHTLRSGRKVFVPNTEKPGPRQYKKGEKPVYDVSWRTPACAKVALEHYNRLNEDEHELVKAVDSIAFFFNGQWMHANFLAKSKGATSCVDLVPKYFFAELKIGPDGKEKMSCVSCINMDPADPNTAPVRGCKICPSRIFHPAAGGHRGAPVLHPVASENRAASIFDVDSMAFA</sequence>
<accession>A0A0A9DED9</accession>
<dbReference type="Pfam" id="PF12274">
    <property type="entry name" value="DUF3615"/>
    <property type="match status" value="1"/>
</dbReference>
<organism evidence="3">
    <name type="scientific">Arundo donax</name>
    <name type="common">Giant reed</name>
    <name type="synonym">Donax arundinaceus</name>
    <dbReference type="NCBI Taxonomy" id="35708"/>
    <lineage>
        <taxon>Eukaryota</taxon>
        <taxon>Viridiplantae</taxon>
        <taxon>Streptophyta</taxon>
        <taxon>Embryophyta</taxon>
        <taxon>Tracheophyta</taxon>
        <taxon>Spermatophyta</taxon>
        <taxon>Magnoliopsida</taxon>
        <taxon>Liliopsida</taxon>
        <taxon>Poales</taxon>
        <taxon>Poaceae</taxon>
        <taxon>PACMAD clade</taxon>
        <taxon>Arundinoideae</taxon>
        <taxon>Arundineae</taxon>
        <taxon>Arundo</taxon>
    </lineage>
</organism>
<dbReference type="AlphaFoldDB" id="A0A0A9DED9"/>
<reference evidence="3" key="1">
    <citation type="submission" date="2014-09" db="EMBL/GenBank/DDBJ databases">
        <authorList>
            <person name="Magalhaes I.L.F."/>
            <person name="Oliveira U."/>
            <person name="Santos F.R."/>
            <person name="Vidigal T.H.D.A."/>
            <person name="Brescovit A.D."/>
            <person name="Santos A.J."/>
        </authorList>
    </citation>
    <scope>NUCLEOTIDE SEQUENCE</scope>
    <source>
        <tissue evidence="3">Shoot tissue taken approximately 20 cm above the soil surface</tissue>
    </source>
</reference>
<evidence type="ECO:0000313" key="3">
    <source>
        <dbReference type="EMBL" id="JAD85053.1"/>
    </source>
</evidence>
<dbReference type="PANTHER" id="PTHR34710">
    <property type="entry name" value="OS03G0834100 PROTEIN"/>
    <property type="match status" value="1"/>
</dbReference>
<dbReference type="PANTHER" id="PTHR34710:SF15">
    <property type="entry name" value="OS03G0834100 PROTEIN"/>
    <property type="match status" value="1"/>
</dbReference>